<comment type="caution">
    <text evidence="2">The sequence shown here is derived from an EMBL/GenBank/DDBJ whole genome shotgun (WGS) entry which is preliminary data.</text>
</comment>
<proteinExistence type="predicted"/>
<dbReference type="InterPro" id="IPR029063">
    <property type="entry name" value="SAM-dependent_MTases_sf"/>
</dbReference>
<name>A0A5S4FQG2_9ACTN</name>
<accession>A0A5S4FQG2</accession>
<protein>
    <submittedName>
        <fullName evidence="2">Class I SAM-dependent methyltransferase</fullName>
    </submittedName>
</protein>
<dbReference type="Pfam" id="PF13649">
    <property type="entry name" value="Methyltransf_25"/>
    <property type="match status" value="1"/>
</dbReference>
<evidence type="ECO:0000259" key="1">
    <source>
        <dbReference type="Pfam" id="PF13649"/>
    </source>
</evidence>
<feature type="domain" description="Methyltransferase" evidence="1">
    <location>
        <begin position="40"/>
        <end position="137"/>
    </location>
</feature>
<reference evidence="2 3" key="1">
    <citation type="submission" date="2019-05" db="EMBL/GenBank/DDBJ databases">
        <title>Draft genome sequence of Nonomuraea zeae DSM 100528.</title>
        <authorList>
            <person name="Saricaoglu S."/>
            <person name="Isik K."/>
        </authorList>
    </citation>
    <scope>NUCLEOTIDE SEQUENCE [LARGE SCALE GENOMIC DNA]</scope>
    <source>
        <strain evidence="2 3">DSM 100528</strain>
    </source>
</reference>
<evidence type="ECO:0000313" key="3">
    <source>
        <dbReference type="Proteomes" id="UP000306628"/>
    </source>
</evidence>
<keyword evidence="3" id="KW-1185">Reference proteome</keyword>
<dbReference type="GO" id="GO:0008168">
    <property type="term" value="F:methyltransferase activity"/>
    <property type="evidence" value="ECO:0007669"/>
    <property type="project" value="UniProtKB-KW"/>
</dbReference>
<sequence length="238" mass="25939">MHEDNYAVAVPFYDLWHEDGHVPAVREQLPALLRGVRRAVIEIGAGTGLITEVIARRTPAEIFAVEPSLGMRSVLVSRLASDPEVLRRVTVLPCGALDVAVGEPVEAIVMISVLQSFSAGERARLWRVLAGQLEPGGRLVFNWRERAAAVPGELAVMASYRVGRHDYEIAGQVIEVAGESVTSRFRYRIKQGGEVISEDEVVGTNHWPAGELVASELERAGFARGEGSDGLQVWHLAK</sequence>
<dbReference type="OrthoDB" id="4528595at2"/>
<keyword evidence="2" id="KW-0489">Methyltransferase</keyword>
<dbReference type="RefSeq" id="WP_138696674.1">
    <property type="nucleotide sequence ID" value="NZ_JBHSAZ010000014.1"/>
</dbReference>
<dbReference type="Proteomes" id="UP000306628">
    <property type="component" value="Unassembled WGS sequence"/>
</dbReference>
<gene>
    <name evidence="2" type="ORF">ETD85_48740</name>
</gene>
<dbReference type="CDD" id="cd02440">
    <property type="entry name" value="AdoMet_MTases"/>
    <property type="match status" value="1"/>
</dbReference>
<organism evidence="2 3">
    <name type="scientific">Nonomuraea zeae</name>
    <dbReference type="NCBI Taxonomy" id="1642303"/>
    <lineage>
        <taxon>Bacteria</taxon>
        <taxon>Bacillati</taxon>
        <taxon>Actinomycetota</taxon>
        <taxon>Actinomycetes</taxon>
        <taxon>Streptosporangiales</taxon>
        <taxon>Streptosporangiaceae</taxon>
        <taxon>Nonomuraea</taxon>
    </lineage>
</organism>
<keyword evidence="2" id="KW-0808">Transferase</keyword>
<dbReference type="GO" id="GO:0032259">
    <property type="term" value="P:methylation"/>
    <property type="evidence" value="ECO:0007669"/>
    <property type="project" value="UniProtKB-KW"/>
</dbReference>
<dbReference type="InterPro" id="IPR041698">
    <property type="entry name" value="Methyltransf_25"/>
</dbReference>
<dbReference type="AlphaFoldDB" id="A0A5S4FQG2"/>
<evidence type="ECO:0000313" key="2">
    <source>
        <dbReference type="EMBL" id="TMR22932.1"/>
    </source>
</evidence>
<dbReference type="SUPFAM" id="SSF53335">
    <property type="entry name" value="S-adenosyl-L-methionine-dependent methyltransferases"/>
    <property type="match status" value="1"/>
</dbReference>
<dbReference type="Gene3D" id="3.40.50.150">
    <property type="entry name" value="Vaccinia Virus protein VP39"/>
    <property type="match status" value="1"/>
</dbReference>
<dbReference type="EMBL" id="VCKX01000266">
    <property type="protein sequence ID" value="TMR22932.1"/>
    <property type="molecule type" value="Genomic_DNA"/>
</dbReference>